<protein>
    <submittedName>
        <fullName evidence="2">Uncharacterized protein</fullName>
    </submittedName>
</protein>
<sequence length="858" mass="96076">MPTSTDHRARTERYSTTALILLIGLVVQALITIYTNPDRSLIEGAFDTKMPTIDYQEESAVSSSPQREDPSTIQNKFLVGYQGWFTCGGDGEPIDRGRWLHWVDKPLKDGGRITFELWPDTSELDEDELYDLPGLSIPAPNGSSRPAKVFSSRNAKTVNRHYRWMRDHQISGAFLQRFLGEVKNGDNGMRRYRDEVVERVRDAANQNGRVWSIMYDISGVPDPEVEEAIKADYLHLMNDRKIFQDPMYLREAGRPVIAIWGMGMKHEKHDPVSLVRLLRWIKEASAESAYIFAGCPSHWRTRDGDCDANPAFDQVWQNVDSMSPWYVGRFGTIEGAGDFKQRMAADMAYLQDQDRSLNIKRYYTPVVFPGFAWQNLHSGPRNEIPREGGTFLYQQLHNAINVGAKTIYGAMFDEYDEATALMPAEPHSSNTPSEIPFLALDEDGMELPSDWYLRICGLASKALKSGEGLPGAFPLQALMEKQPPAVLTSGISELKLHEGDSNGPSLVSNIEAVLRDLPPPARLSTTDRFSNEYEEIVDQYKFTSLQQLRLLTSELNGEMGANTLSDELVFRLWFTLLRLAGPGALQSDEGRRLSQDCLARLPQSERTLIRLLSDGVKPAFAGNPHPQLDSGTGRKLAVIAGGERARHELFEDQVWKSAPSWGIYNVLEGCLARLSAASLTENLGLVLPPLLTIMDDYETTYRDHGLRCLETLLDKVNATTLKRMGIDKLFLKASVAWQLGQIDQALILIVMQSVQHSISLHPSPPNPPILVHALKVLFRLLPLIHDPSTTQYADEIATAVDHGIKDGWQYAPSGMDGIEIMIEIGMAVELVCEEVDTGIIRWLNASRISISIESRHES</sequence>
<proteinExistence type="inferred from homology"/>
<dbReference type="Gene3D" id="3.20.20.80">
    <property type="entry name" value="Glycosidases"/>
    <property type="match status" value="1"/>
</dbReference>
<evidence type="ECO:0000313" key="3">
    <source>
        <dbReference type="Proteomes" id="UP000812966"/>
    </source>
</evidence>
<evidence type="ECO:0000256" key="1">
    <source>
        <dbReference type="ARBA" id="ARBA00034736"/>
    </source>
</evidence>
<reference evidence="2" key="1">
    <citation type="submission" date="2020-04" db="EMBL/GenBank/DDBJ databases">
        <title>Analysis of mating type loci in Filobasidium floriforme.</title>
        <authorList>
            <person name="Nowrousian M."/>
        </authorList>
    </citation>
    <scope>NUCLEOTIDE SEQUENCE</scope>
    <source>
        <strain evidence="2">CBS 6242</strain>
    </source>
</reference>
<dbReference type="PANTHER" id="PTHR32226">
    <property type="entry name" value="TELO2-INTERACTING PROTEIN 2"/>
    <property type="match status" value="1"/>
</dbReference>
<evidence type="ECO:0000313" key="2">
    <source>
        <dbReference type="EMBL" id="KAG7575498.1"/>
    </source>
</evidence>
<dbReference type="Pfam" id="PF10521">
    <property type="entry name" value="Tti2"/>
    <property type="match status" value="1"/>
</dbReference>
<dbReference type="InterPro" id="IPR018870">
    <property type="entry name" value="Tti2"/>
</dbReference>
<accession>A0A8K0JSQ1</accession>
<organism evidence="2 3">
    <name type="scientific">Filobasidium floriforme</name>
    <dbReference type="NCBI Taxonomy" id="5210"/>
    <lineage>
        <taxon>Eukaryota</taxon>
        <taxon>Fungi</taxon>
        <taxon>Dikarya</taxon>
        <taxon>Basidiomycota</taxon>
        <taxon>Agaricomycotina</taxon>
        <taxon>Tremellomycetes</taxon>
        <taxon>Filobasidiales</taxon>
        <taxon>Filobasidiaceae</taxon>
        <taxon>Filobasidium</taxon>
    </lineage>
</organism>
<dbReference type="GO" id="GO:0005634">
    <property type="term" value="C:nucleus"/>
    <property type="evidence" value="ECO:0007669"/>
    <property type="project" value="TreeGrafter"/>
</dbReference>
<dbReference type="Proteomes" id="UP000812966">
    <property type="component" value="Unassembled WGS sequence"/>
</dbReference>
<dbReference type="CDD" id="cd11576">
    <property type="entry name" value="GH99_GH71_like_2"/>
    <property type="match status" value="1"/>
</dbReference>
<dbReference type="PANTHER" id="PTHR32226:SF2">
    <property type="entry name" value="TELO2-INTERACTING PROTEIN 2"/>
    <property type="match status" value="1"/>
</dbReference>
<gene>
    <name evidence="2" type="ORF">FFLO_00317</name>
</gene>
<name>A0A8K0JSQ1_9TREE</name>
<comment type="caution">
    <text evidence="2">The sequence shown here is derived from an EMBL/GenBank/DDBJ whole genome shotgun (WGS) entry which is preliminary data.</text>
</comment>
<comment type="similarity">
    <text evidence="1">Belongs to the TTI2 family.</text>
</comment>
<keyword evidence="3" id="KW-1185">Reference proteome</keyword>
<dbReference type="EMBL" id="JABELV010000003">
    <property type="protein sequence ID" value="KAG7575498.1"/>
    <property type="molecule type" value="Genomic_DNA"/>
</dbReference>
<dbReference type="GO" id="GO:0110078">
    <property type="term" value="C:TTT Hsp90 cochaperone complex"/>
    <property type="evidence" value="ECO:0007669"/>
    <property type="project" value="InterPro"/>
</dbReference>
<dbReference type="AlphaFoldDB" id="A0A8K0JSQ1"/>
<dbReference type="GO" id="GO:0005829">
    <property type="term" value="C:cytosol"/>
    <property type="evidence" value="ECO:0007669"/>
    <property type="project" value="TreeGrafter"/>
</dbReference>